<dbReference type="EMBL" id="JAEDXU010000016">
    <property type="protein sequence ID" value="MBP1048478.1"/>
    <property type="molecule type" value="Genomic_DNA"/>
</dbReference>
<dbReference type="Gene3D" id="3.40.50.1970">
    <property type="match status" value="1"/>
</dbReference>
<evidence type="ECO:0000313" key="3">
    <source>
        <dbReference type="Proteomes" id="UP000673375"/>
    </source>
</evidence>
<organism evidence="1 3">
    <name type="scientific">Enterococcus larvae</name>
    <dbReference type="NCBI Taxonomy" id="2794352"/>
    <lineage>
        <taxon>Bacteria</taxon>
        <taxon>Bacillati</taxon>
        <taxon>Bacillota</taxon>
        <taxon>Bacilli</taxon>
        <taxon>Lactobacillales</taxon>
        <taxon>Enterococcaceae</taxon>
        <taxon>Enterococcus</taxon>
    </lineage>
</organism>
<proteinExistence type="predicted"/>
<dbReference type="EMBL" id="JAEDXU010000014">
    <property type="protein sequence ID" value="MBP1048312.1"/>
    <property type="molecule type" value="Genomic_DNA"/>
</dbReference>
<keyword evidence="3" id="KW-1185">Reference proteome</keyword>
<evidence type="ECO:0000313" key="2">
    <source>
        <dbReference type="EMBL" id="MBP1048478.1"/>
    </source>
</evidence>
<gene>
    <name evidence="1" type="ORF">I6N96_18615</name>
    <name evidence="2" type="ORF">I6N96_19530</name>
</gene>
<comment type="caution">
    <text evidence="1">The sequence shown here is derived from an EMBL/GenBank/DDBJ whole genome shotgun (WGS) entry which is preliminary data.</text>
</comment>
<evidence type="ECO:0000313" key="1">
    <source>
        <dbReference type="EMBL" id="MBP1048312.1"/>
    </source>
</evidence>
<sequence>MANRMVLNETSYFGKGAIKEIAGEFQKRRFKKAIVITDKDL</sequence>
<protein>
    <submittedName>
        <fullName evidence="1">Lactaldehyde reductase</fullName>
    </submittedName>
</protein>
<name>A0ABS4CPV7_9ENTE</name>
<feature type="non-terminal residue" evidence="1">
    <location>
        <position position="41"/>
    </location>
</feature>
<reference evidence="1 3" key="1">
    <citation type="submission" date="2020-12" db="EMBL/GenBank/DDBJ databases">
        <title>Vagococcus allomyrinae sp. nov. and Enterococcus lavae sp. nov., isolated from the larvae of Allomyrina dichotoma.</title>
        <authorList>
            <person name="Lee S.D."/>
        </authorList>
    </citation>
    <scope>NUCLEOTIDE SEQUENCE [LARGE SCALE GENOMIC DNA]</scope>
    <source>
        <strain evidence="1 3">BWM-S5</strain>
    </source>
</reference>
<dbReference type="Proteomes" id="UP000673375">
    <property type="component" value="Unassembled WGS sequence"/>
</dbReference>
<accession>A0ABS4CPV7</accession>